<dbReference type="OrthoDB" id="775852at2759"/>
<dbReference type="STRING" id="2094558.A0A314USE4"/>
<dbReference type="EMBL" id="PJQY01003090">
    <property type="protein sequence ID" value="PQM40330.1"/>
    <property type="molecule type" value="Genomic_DNA"/>
</dbReference>
<sequence length="55" mass="6025">MPALPTFNLVKPIVAHQNLPDSEIPEVKPWIGEKIHESIPPALLLVFCSSPLIPS</sequence>
<organism evidence="1 2">
    <name type="scientific">Prunus yedoensis var. nudiflora</name>
    <dbReference type="NCBI Taxonomy" id="2094558"/>
    <lineage>
        <taxon>Eukaryota</taxon>
        <taxon>Viridiplantae</taxon>
        <taxon>Streptophyta</taxon>
        <taxon>Embryophyta</taxon>
        <taxon>Tracheophyta</taxon>
        <taxon>Spermatophyta</taxon>
        <taxon>Magnoliopsida</taxon>
        <taxon>eudicotyledons</taxon>
        <taxon>Gunneridae</taxon>
        <taxon>Pentapetalae</taxon>
        <taxon>rosids</taxon>
        <taxon>fabids</taxon>
        <taxon>Rosales</taxon>
        <taxon>Rosaceae</taxon>
        <taxon>Amygdaloideae</taxon>
        <taxon>Amygdaleae</taxon>
        <taxon>Prunus</taxon>
    </lineage>
</organism>
<accession>A0A314USE4</accession>
<proteinExistence type="predicted"/>
<keyword evidence="2" id="KW-1185">Reference proteome</keyword>
<evidence type="ECO:0000313" key="1">
    <source>
        <dbReference type="EMBL" id="PQM40330.1"/>
    </source>
</evidence>
<name>A0A314USE4_PRUYE</name>
<dbReference type="Proteomes" id="UP000250321">
    <property type="component" value="Unassembled WGS sequence"/>
</dbReference>
<gene>
    <name evidence="1" type="ORF">Pyn_22930</name>
</gene>
<protein>
    <submittedName>
        <fullName evidence="1">Protein BRASSINAZOLE-RESISTANT 1</fullName>
    </submittedName>
</protein>
<evidence type="ECO:0000313" key="2">
    <source>
        <dbReference type="Proteomes" id="UP000250321"/>
    </source>
</evidence>
<comment type="caution">
    <text evidence="1">The sequence shown here is derived from an EMBL/GenBank/DDBJ whole genome shotgun (WGS) entry which is preliminary data.</text>
</comment>
<dbReference type="AlphaFoldDB" id="A0A314USE4"/>
<reference evidence="1 2" key="1">
    <citation type="submission" date="2018-02" db="EMBL/GenBank/DDBJ databases">
        <title>Draft genome of wild Prunus yedoensis var. nudiflora.</title>
        <authorList>
            <person name="Baek S."/>
            <person name="Kim J.-H."/>
            <person name="Choi K."/>
            <person name="Kim G.-B."/>
            <person name="Cho A."/>
            <person name="Jang H."/>
            <person name="Shin C.-H."/>
            <person name="Yu H.-J."/>
            <person name="Mun J.-H."/>
        </authorList>
    </citation>
    <scope>NUCLEOTIDE SEQUENCE [LARGE SCALE GENOMIC DNA]</scope>
    <source>
        <strain evidence="2">cv. Jeju island</strain>
        <tissue evidence="1">Leaf</tissue>
    </source>
</reference>